<dbReference type="EMBL" id="CAKOFQ010006658">
    <property type="protein sequence ID" value="CAH1955190.1"/>
    <property type="molecule type" value="Genomic_DNA"/>
</dbReference>
<feature type="transmembrane region" description="Helical" evidence="1">
    <location>
        <begin position="120"/>
        <end position="141"/>
    </location>
</feature>
<gene>
    <name evidence="2" type="ORF">ACAOBT_LOCUS952</name>
</gene>
<evidence type="ECO:0000256" key="1">
    <source>
        <dbReference type="SAM" id="Phobius"/>
    </source>
</evidence>
<proteinExistence type="predicted"/>
<keyword evidence="1" id="KW-1133">Transmembrane helix</keyword>
<keyword evidence="3" id="KW-1185">Reference proteome</keyword>
<keyword evidence="1" id="KW-0812">Transmembrane</keyword>
<organism evidence="2 3">
    <name type="scientific">Acanthoscelides obtectus</name>
    <name type="common">Bean weevil</name>
    <name type="synonym">Bruchus obtectus</name>
    <dbReference type="NCBI Taxonomy" id="200917"/>
    <lineage>
        <taxon>Eukaryota</taxon>
        <taxon>Metazoa</taxon>
        <taxon>Ecdysozoa</taxon>
        <taxon>Arthropoda</taxon>
        <taxon>Hexapoda</taxon>
        <taxon>Insecta</taxon>
        <taxon>Pterygota</taxon>
        <taxon>Neoptera</taxon>
        <taxon>Endopterygota</taxon>
        <taxon>Coleoptera</taxon>
        <taxon>Polyphaga</taxon>
        <taxon>Cucujiformia</taxon>
        <taxon>Chrysomeloidea</taxon>
        <taxon>Chrysomelidae</taxon>
        <taxon>Bruchinae</taxon>
        <taxon>Bruchini</taxon>
        <taxon>Acanthoscelides</taxon>
    </lineage>
</organism>
<feature type="transmembrane region" description="Helical" evidence="1">
    <location>
        <begin position="161"/>
        <end position="188"/>
    </location>
</feature>
<dbReference type="AlphaFoldDB" id="A0A9P0NTA5"/>
<evidence type="ECO:0000313" key="3">
    <source>
        <dbReference type="Proteomes" id="UP001152888"/>
    </source>
</evidence>
<comment type="caution">
    <text evidence="2">The sequence shown here is derived from an EMBL/GenBank/DDBJ whole genome shotgun (WGS) entry which is preliminary data.</text>
</comment>
<feature type="transmembrane region" description="Helical" evidence="1">
    <location>
        <begin position="41"/>
        <end position="59"/>
    </location>
</feature>
<accession>A0A9P0NTA5</accession>
<dbReference type="Proteomes" id="UP001152888">
    <property type="component" value="Unassembled WGS sequence"/>
</dbReference>
<feature type="transmembrane region" description="Helical" evidence="1">
    <location>
        <begin position="71"/>
        <end position="90"/>
    </location>
</feature>
<reference evidence="2" key="1">
    <citation type="submission" date="2022-03" db="EMBL/GenBank/DDBJ databases">
        <authorList>
            <person name="Sayadi A."/>
        </authorList>
    </citation>
    <scope>NUCLEOTIDE SEQUENCE</scope>
</reference>
<sequence length="222" mass="25798">MKLSLSDDFDGQAEHITDDILYRVDISGGLAEEKRYNYVQITYTVAYIFMLIFHGVIIAETFYEQNRTDAAITYISGLPVLGLHCLMFAVPKSKPAKRLIAKYFTSLEPIKEEVERTTRILYYICCICVIDTIAFHCFVLFCSERSIYNEKVIRGTLGYAAYYVYCACFLLGAYATIIPLNYMMYIIFHLTYQYGFLRKYLNAMENIDLHFSLLDKADYQNQ</sequence>
<protein>
    <submittedName>
        <fullName evidence="2">Uncharacterized protein</fullName>
    </submittedName>
</protein>
<name>A0A9P0NTA5_ACAOB</name>
<keyword evidence="1" id="KW-0472">Membrane</keyword>
<evidence type="ECO:0000313" key="2">
    <source>
        <dbReference type="EMBL" id="CAH1955190.1"/>
    </source>
</evidence>